<keyword evidence="4" id="KW-1185">Reference proteome</keyword>
<name>A0ABP9FZK9_9SPHI</name>
<protein>
    <recommendedName>
        <fullName evidence="2">Outer membrane protein beta-barrel domain-containing protein</fullName>
    </recommendedName>
</protein>
<feature type="signal peptide" evidence="1">
    <location>
        <begin position="1"/>
        <end position="20"/>
    </location>
</feature>
<dbReference type="RefSeq" id="WP_345332038.1">
    <property type="nucleotide sequence ID" value="NZ_BAABJI010000002.1"/>
</dbReference>
<sequence length="188" mass="20232">MKKYLLSIALLVAGVIGAKAQVSVGAKAGITFSKINADNLDESSITGYQVGGFARFGSDWFLQPELYLGSSGGKFKSDDNTYSGKVRFTTLNIPVLVGKSFGQEDLNFHLAAGPIYSAILSDSRSFGDNVNEAFRNYKSSTLGFQAGGGVDVGNITVDLRYEGGLSKVSNYFDQRQSLWALSVGFKFF</sequence>
<feature type="domain" description="Outer membrane protein beta-barrel" evidence="2">
    <location>
        <begin position="22"/>
        <end position="168"/>
    </location>
</feature>
<evidence type="ECO:0000259" key="2">
    <source>
        <dbReference type="Pfam" id="PF13568"/>
    </source>
</evidence>
<accession>A0ABP9FZK9</accession>
<dbReference type="SUPFAM" id="SSF56925">
    <property type="entry name" value="OMPA-like"/>
    <property type="match status" value="1"/>
</dbReference>
<reference evidence="4" key="1">
    <citation type="journal article" date="2019" name="Int. J. Syst. Evol. Microbiol.">
        <title>The Global Catalogue of Microorganisms (GCM) 10K type strain sequencing project: providing services to taxonomists for standard genome sequencing and annotation.</title>
        <authorList>
            <consortium name="The Broad Institute Genomics Platform"/>
            <consortium name="The Broad Institute Genome Sequencing Center for Infectious Disease"/>
            <person name="Wu L."/>
            <person name="Ma J."/>
        </authorList>
    </citation>
    <scope>NUCLEOTIDE SEQUENCE [LARGE SCALE GENOMIC DNA]</scope>
    <source>
        <strain evidence="4">JCM 18283</strain>
    </source>
</reference>
<dbReference type="EMBL" id="BAABJI010000002">
    <property type="protein sequence ID" value="GAA4923620.1"/>
    <property type="molecule type" value="Genomic_DNA"/>
</dbReference>
<dbReference type="Proteomes" id="UP001501436">
    <property type="component" value="Unassembled WGS sequence"/>
</dbReference>
<evidence type="ECO:0000313" key="3">
    <source>
        <dbReference type="EMBL" id="GAA4923620.1"/>
    </source>
</evidence>
<dbReference type="InterPro" id="IPR025665">
    <property type="entry name" value="Beta-barrel_OMP_2"/>
</dbReference>
<comment type="caution">
    <text evidence="3">The sequence shown here is derived from an EMBL/GenBank/DDBJ whole genome shotgun (WGS) entry which is preliminary data.</text>
</comment>
<dbReference type="Pfam" id="PF13568">
    <property type="entry name" value="OMP_b-brl_2"/>
    <property type="match status" value="1"/>
</dbReference>
<keyword evidence="1" id="KW-0732">Signal</keyword>
<evidence type="ECO:0000256" key="1">
    <source>
        <dbReference type="SAM" id="SignalP"/>
    </source>
</evidence>
<dbReference type="InterPro" id="IPR011250">
    <property type="entry name" value="OMP/PagP_B-barrel"/>
</dbReference>
<feature type="chain" id="PRO_5046297102" description="Outer membrane protein beta-barrel domain-containing protein" evidence="1">
    <location>
        <begin position="21"/>
        <end position="188"/>
    </location>
</feature>
<proteinExistence type="predicted"/>
<evidence type="ECO:0000313" key="4">
    <source>
        <dbReference type="Proteomes" id="UP001501436"/>
    </source>
</evidence>
<organism evidence="3 4">
    <name type="scientific">Mucilaginibacter defluvii</name>
    <dbReference type="NCBI Taxonomy" id="1196019"/>
    <lineage>
        <taxon>Bacteria</taxon>
        <taxon>Pseudomonadati</taxon>
        <taxon>Bacteroidota</taxon>
        <taxon>Sphingobacteriia</taxon>
        <taxon>Sphingobacteriales</taxon>
        <taxon>Sphingobacteriaceae</taxon>
        <taxon>Mucilaginibacter</taxon>
    </lineage>
</organism>
<gene>
    <name evidence="3" type="ORF">GCM10023313_29860</name>
</gene>